<dbReference type="OrthoDB" id="9788272at2"/>
<dbReference type="EMBL" id="JZWV01000726">
    <property type="protein sequence ID" value="KJY28486.1"/>
    <property type="molecule type" value="Genomic_DNA"/>
</dbReference>
<dbReference type="SUPFAM" id="SSF53383">
    <property type="entry name" value="PLP-dependent transferases"/>
    <property type="match status" value="1"/>
</dbReference>
<evidence type="ECO:0000259" key="10">
    <source>
        <dbReference type="Pfam" id="PF00155"/>
    </source>
</evidence>
<comment type="pathway">
    <text evidence="1">Amino-acid biosynthesis; L-histidine biosynthesis; L-histidine from 5-phospho-alpha-D-ribose 1-diphosphate: step 7/9.</text>
</comment>
<evidence type="ECO:0000256" key="1">
    <source>
        <dbReference type="ARBA" id="ARBA00005011"/>
    </source>
</evidence>
<sequence length="612" mass="66015">MNRPTKAVVLAAGLGRRLGLHHAKPLLPVAGRPILLRTLDHLAAAGVRETVLVVGYLADEVRAAVGETHAGMAVTYVESDAYRTTNNAYSLWLAREQLDEDVYLVEGDVVFDSGLPLALADSGSGAEVATAVAPYRPGMNGTVVTLGPSGTVHAMLLPAQQGPEVDLGGTFKTANVHLLRARYLREEFVPALEALIADGGHGAYYELVLADTVTAGRFPVHAVDCAHLRWYEVDDLTDHAAAEYLFAGSEDRLTLLEDLHGGYWRYDLVDHRLLYNLYFPPAPLVDELARDFRDALVHYPVGHGTLQRLLGAAIGQPAERLVVANGASELIKILGRLAGRTALVVPGFNEYEAVFDEADVHRIHLPAPDFTMDPAHVAGEARRAGVGTVIITSPNNPTSMAVPRADLVTLARLLADAGIRLVVDESFVDFCAPGHSLEPDLAELPGLTVVKSMSKVYGIGGLRLGYLLSADTGFVADVRAALPIWNVNGFAESFLRLLPRYRDAFTASCERVRRDRDELAALLGELPGVTVYPPDANYVMLRLPADTSAREVVRRTFAEHGILVKDCGGKSMPDGDRYLRVACRGPQENRRLAEALAEVLVGEPYPLATGAS</sequence>
<accession>A0A0F4J6F2</accession>
<dbReference type="InterPro" id="IPR050106">
    <property type="entry name" value="HistidinolP_aminotransfase"/>
</dbReference>
<dbReference type="CDD" id="cd00609">
    <property type="entry name" value="AAT_like"/>
    <property type="match status" value="1"/>
</dbReference>
<keyword evidence="4" id="KW-0028">Amino-acid biosynthesis</keyword>
<evidence type="ECO:0000313" key="12">
    <source>
        <dbReference type="EMBL" id="KJY28486.1"/>
    </source>
</evidence>
<dbReference type="GO" id="GO:0016779">
    <property type="term" value="F:nucleotidyltransferase activity"/>
    <property type="evidence" value="ECO:0007669"/>
    <property type="project" value="UniProtKB-ARBA"/>
</dbReference>
<evidence type="ECO:0000256" key="2">
    <source>
        <dbReference type="ARBA" id="ARBA00007970"/>
    </source>
</evidence>
<evidence type="ECO:0000256" key="3">
    <source>
        <dbReference type="ARBA" id="ARBA00022576"/>
    </source>
</evidence>
<dbReference type="Gene3D" id="3.90.1150.10">
    <property type="entry name" value="Aspartate Aminotransferase, domain 1"/>
    <property type="match status" value="1"/>
</dbReference>
<keyword evidence="5 9" id="KW-0808">Transferase</keyword>
<dbReference type="EC" id="2.6.1.-" evidence="9"/>
<evidence type="ECO:0000256" key="9">
    <source>
        <dbReference type="RuleBase" id="RU000481"/>
    </source>
</evidence>
<dbReference type="Proteomes" id="UP000033551">
    <property type="component" value="Unassembled WGS sequence"/>
</dbReference>
<dbReference type="GO" id="GO:0030170">
    <property type="term" value="F:pyridoxal phosphate binding"/>
    <property type="evidence" value="ECO:0007669"/>
    <property type="project" value="InterPro"/>
</dbReference>
<dbReference type="InterPro" id="IPR025877">
    <property type="entry name" value="MobA-like_NTP_Trfase"/>
</dbReference>
<evidence type="ECO:0000259" key="11">
    <source>
        <dbReference type="Pfam" id="PF12804"/>
    </source>
</evidence>
<dbReference type="STRING" id="68223.GCA_002028425_00533"/>
<dbReference type="InterPro" id="IPR029044">
    <property type="entry name" value="Nucleotide-diphossugar_trans"/>
</dbReference>
<dbReference type="GO" id="GO:0000105">
    <property type="term" value="P:L-histidine biosynthetic process"/>
    <property type="evidence" value="ECO:0007669"/>
    <property type="project" value="UniProtKB-KW"/>
</dbReference>
<gene>
    <name evidence="12" type="ORF">VR44_25235</name>
</gene>
<evidence type="ECO:0000256" key="8">
    <source>
        <dbReference type="ARBA" id="ARBA00047481"/>
    </source>
</evidence>
<dbReference type="AlphaFoldDB" id="A0A0F4J6F2"/>
<dbReference type="Gene3D" id="3.90.550.10">
    <property type="entry name" value="Spore Coat Polysaccharide Biosynthesis Protein SpsA, Chain A"/>
    <property type="match status" value="1"/>
</dbReference>
<dbReference type="SUPFAM" id="SSF53448">
    <property type="entry name" value="Nucleotide-diphospho-sugar transferases"/>
    <property type="match status" value="1"/>
</dbReference>
<comment type="caution">
    <text evidence="12">The sequence shown here is derived from an EMBL/GenBank/DDBJ whole genome shotgun (WGS) entry which is preliminary data.</text>
</comment>
<evidence type="ECO:0000256" key="4">
    <source>
        <dbReference type="ARBA" id="ARBA00022605"/>
    </source>
</evidence>
<dbReference type="PANTHER" id="PTHR43643">
    <property type="entry name" value="HISTIDINOL-PHOSPHATE AMINOTRANSFERASE 2"/>
    <property type="match status" value="1"/>
</dbReference>
<dbReference type="Pfam" id="PF12804">
    <property type="entry name" value="NTP_transf_3"/>
    <property type="match status" value="1"/>
</dbReference>
<dbReference type="GO" id="GO:0004400">
    <property type="term" value="F:histidinol-phosphate transaminase activity"/>
    <property type="evidence" value="ECO:0007669"/>
    <property type="project" value="UniProtKB-EC"/>
</dbReference>
<keyword evidence="7" id="KW-0368">Histidine biosynthesis</keyword>
<dbReference type="PATRIC" id="fig|68223.7.peg.1142"/>
<dbReference type="InterPro" id="IPR015424">
    <property type="entry name" value="PyrdxlP-dep_Trfase"/>
</dbReference>
<name>A0A0F4J6F2_9ACTN</name>
<feature type="domain" description="MobA-like NTP transferase" evidence="11">
    <location>
        <begin position="7"/>
        <end position="201"/>
    </location>
</feature>
<dbReference type="InterPro" id="IPR004838">
    <property type="entry name" value="NHTrfase_class1_PyrdxlP-BS"/>
</dbReference>
<comment type="cofactor">
    <cofactor evidence="9">
        <name>pyridoxal 5'-phosphate</name>
        <dbReference type="ChEBI" id="CHEBI:597326"/>
    </cofactor>
</comment>
<dbReference type="Pfam" id="PF00155">
    <property type="entry name" value="Aminotran_1_2"/>
    <property type="match status" value="1"/>
</dbReference>
<dbReference type="PROSITE" id="PS00105">
    <property type="entry name" value="AA_TRANSFER_CLASS_1"/>
    <property type="match status" value="1"/>
</dbReference>
<evidence type="ECO:0000256" key="6">
    <source>
        <dbReference type="ARBA" id="ARBA00022898"/>
    </source>
</evidence>
<keyword evidence="3 9" id="KW-0032">Aminotransferase</keyword>
<evidence type="ECO:0000313" key="13">
    <source>
        <dbReference type="Proteomes" id="UP000033551"/>
    </source>
</evidence>
<keyword evidence="6" id="KW-0663">Pyridoxal phosphate</keyword>
<dbReference type="PANTHER" id="PTHR43643:SF6">
    <property type="entry name" value="HISTIDINOL-PHOSPHATE AMINOTRANSFERASE"/>
    <property type="match status" value="1"/>
</dbReference>
<feature type="domain" description="Aminotransferase class I/classII large" evidence="10">
    <location>
        <begin position="303"/>
        <end position="596"/>
    </location>
</feature>
<evidence type="ECO:0000256" key="5">
    <source>
        <dbReference type="ARBA" id="ARBA00022679"/>
    </source>
</evidence>
<comment type="catalytic activity">
    <reaction evidence="8">
        <text>L-histidinol phosphate + 2-oxoglutarate = 3-(imidazol-4-yl)-2-oxopropyl phosphate + L-glutamate</text>
        <dbReference type="Rhea" id="RHEA:23744"/>
        <dbReference type="ChEBI" id="CHEBI:16810"/>
        <dbReference type="ChEBI" id="CHEBI:29985"/>
        <dbReference type="ChEBI" id="CHEBI:57766"/>
        <dbReference type="ChEBI" id="CHEBI:57980"/>
        <dbReference type="EC" id="2.6.1.9"/>
    </reaction>
</comment>
<reference evidence="12 13" key="1">
    <citation type="submission" date="2015-02" db="EMBL/GenBank/DDBJ databases">
        <authorList>
            <person name="Ju K.-S."/>
            <person name="Doroghazi J.R."/>
            <person name="Metcalf W."/>
        </authorList>
    </citation>
    <scope>NUCLEOTIDE SEQUENCE [LARGE SCALE GENOMIC DNA]</scope>
    <source>
        <strain evidence="12 13">NRRL ISP-5550</strain>
    </source>
</reference>
<comment type="similarity">
    <text evidence="2">Belongs to the class-II pyridoxal-phosphate-dependent aminotransferase family. Histidinol-phosphate aminotransferase subfamily.</text>
</comment>
<dbReference type="InterPro" id="IPR015421">
    <property type="entry name" value="PyrdxlP-dep_Trfase_major"/>
</dbReference>
<dbReference type="InterPro" id="IPR004839">
    <property type="entry name" value="Aminotransferase_I/II_large"/>
</dbReference>
<dbReference type="Gene3D" id="3.40.640.10">
    <property type="entry name" value="Type I PLP-dependent aspartate aminotransferase-like (Major domain)"/>
    <property type="match status" value="1"/>
</dbReference>
<proteinExistence type="inferred from homology"/>
<evidence type="ECO:0000256" key="7">
    <source>
        <dbReference type="ARBA" id="ARBA00023102"/>
    </source>
</evidence>
<keyword evidence="13" id="KW-1185">Reference proteome</keyword>
<organism evidence="12 13">
    <name type="scientific">Streptomyces katrae</name>
    <dbReference type="NCBI Taxonomy" id="68223"/>
    <lineage>
        <taxon>Bacteria</taxon>
        <taxon>Bacillati</taxon>
        <taxon>Actinomycetota</taxon>
        <taxon>Actinomycetes</taxon>
        <taxon>Kitasatosporales</taxon>
        <taxon>Streptomycetaceae</taxon>
        <taxon>Streptomyces</taxon>
    </lineage>
</organism>
<dbReference type="CDD" id="cd02523">
    <property type="entry name" value="PC_cytidylyltransferase"/>
    <property type="match status" value="1"/>
</dbReference>
<comment type="similarity">
    <text evidence="9">Belongs to the class-I pyridoxal-phosphate-dependent aminotransferase family.</text>
</comment>
<protein>
    <recommendedName>
        <fullName evidence="9">Aminotransferase</fullName>
        <ecNumber evidence="9">2.6.1.-</ecNumber>
    </recommendedName>
</protein>
<dbReference type="InterPro" id="IPR015422">
    <property type="entry name" value="PyrdxlP-dep_Trfase_small"/>
</dbReference>
<dbReference type="RefSeq" id="WP_045949884.1">
    <property type="nucleotide sequence ID" value="NZ_JZWV01000726.1"/>
</dbReference>